<comment type="caution">
    <text evidence="1">The sequence shown here is derived from an EMBL/GenBank/DDBJ whole genome shotgun (WGS) entry which is preliminary data.</text>
</comment>
<organism evidence="1 2">
    <name type="scientific">Leucogyrophana mollusca</name>
    <dbReference type="NCBI Taxonomy" id="85980"/>
    <lineage>
        <taxon>Eukaryota</taxon>
        <taxon>Fungi</taxon>
        <taxon>Dikarya</taxon>
        <taxon>Basidiomycota</taxon>
        <taxon>Agaricomycotina</taxon>
        <taxon>Agaricomycetes</taxon>
        <taxon>Agaricomycetidae</taxon>
        <taxon>Boletales</taxon>
        <taxon>Boletales incertae sedis</taxon>
        <taxon>Leucogyrophana</taxon>
    </lineage>
</organism>
<dbReference type="EMBL" id="MU266340">
    <property type="protein sequence ID" value="KAH7929549.1"/>
    <property type="molecule type" value="Genomic_DNA"/>
</dbReference>
<dbReference type="Proteomes" id="UP000790709">
    <property type="component" value="Unassembled WGS sequence"/>
</dbReference>
<sequence length="198" mass="21212">MSFTYPPNPADVQPPPTSTGPSTSSFPAPRNGRVAAVAVTVGLVGVAMFILIVWLVLRLRRRPIIPSAESGPPTPMKQVSTGNDRSRSPPTPKAPREPQKLGIVHKPLRTAHQRDDGSWDFSDQNPTKSSGSPAADKSYLSPLTLQPSPSPRSSHSSLCKDEPNARTPTSTDGFDLDVPPPAYLQEGGSGYLCQYKES</sequence>
<protein>
    <submittedName>
        <fullName evidence="1">Uncharacterized protein</fullName>
    </submittedName>
</protein>
<proteinExistence type="predicted"/>
<accession>A0ACB8BV88</accession>
<gene>
    <name evidence="1" type="ORF">BV22DRAFT_1029403</name>
</gene>
<keyword evidence="2" id="KW-1185">Reference proteome</keyword>
<name>A0ACB8BV88_9AGAM</name>
<reference evidence="1" key="1">
    <citation type="journal article" date="2021" name="New Phytol.">
        <title>Evolutionary innovations through gain and loss of genes in the ectomycorrhizal Boletales.</title>
        <authorList>
            <person name="Wu G."/>
            <person name="Miyauchi S."/>
            <person name="Morin E."/>
            <person name="Kuo A."/>
            <person name="Drula E."/>
            <person name="Varga T."/>
            <person name="Kohler A."/>
            <person name="Feng B."/>
            <person name="Cao Y."/>
            <person name="Lipzen A."/>
            <person name="Daum C."/>
            <person name="Hundley H."/>
            <person name="Pangilinan J."/>
            <person name="Johnson J."/>
            <person name="Barry K."/>
            <person name="LaButti K."/>
            <person name="Ng V."/>
            <person name="Ahrendt S."/>
            <person name="Min B."/>
            <person name="Choi I.G."/>
            <person name="Park H."/>
            <person name="Plett J.M."/>
            <person name="Magnuson J."/>
            <person name="Spatafora J.W."/>
            <person name="Nagy L.G."/>
            <person name="Henrissat B."/>
            <person name="Grigoriev I.V."/>
            <person name="Yang Z.L."/>
            <person name="Xu J."/>
            <person name="Martin F.M."/>
        </authorList>
    </citation>
    <scope>NUCLEOTIDE SEQUENCE</scope>
    <source>
        <strain evidence="1">KUC20120723A-06</strain>
    </source>
</reference>
<evidence type="ECO:0000313" key="1">
    <source>
        <dbReference type="EMBL" id="KAH7929549.1"/>
    </source>
</evidence>
<evidence type="ECO:0000313" key="2">
    <source>
        <dbReference type="Proteomes" id="UP000790709"/>
    </source>
</evidence>